<dbReference type="EMBL" id="MRZV01001345">
    <property type="protein sequence ID" value="PIK38561.1"/>
    <property type="molecule type" value="Genomic_DNA"/>
</dbReference>
<reference evidence="4 5" key="1">
    <citation type="journal article" date="2017" name="PLoS Biol.">
        <title>The sea cucumber genome provides insights into morphological evolution and visceral regeneration.</title>
        <authorList>
            <person name="Zhang X."/>
            <person name="Sun L."/>
            <person name="Yuan J."/>
            <person name="Sun Y."/>
            <person name="Gao Y."/>
            <person name="Zhang L."/>
            <person name="Li S."/>
            <person name="Dai H."/>
            <person name="Hamel J.F."/>
            <person name="Liu C."/>
            <person name="Yu Y."/>
            <person name="Liu S."/>
            <person name="Lin W."/>
            <person name="Guo K."/>
            <person name="Jin S."/>
            <person name="Xu P."/>
            <person name="Storey K.B."/>
            <person name="Huan P."/>
            <person name="Zhang T."/>
            <person name="Zhou Y."/>
            <person name="Zhang J."/>
            <person name="Lin C."/>
            <person name="Li X."/>
            <person name="Xing L."/>
            <person name="Huo D."/>
            <person name="Sun M."/>
            <person name="Wang L."/>
            <person name="Mercier A."/>
            <person name="Li F."/>
            <person name="Yang H."/>
            <person name="Xiang J."/>
        </authorList>
    </citation>
    <scope>NUCLEOTIDE SEQUENCE [LARGE SCALE GENOMIC DNA]</scope>
    <source>
        <strain evidence="4">Shaxun</strain>
        <tissue evidence="4">Muscle</tissue>
    </source>
</reference>
<proteinExistence type="predicted"/>
<comment type="caution">
    <text evidence="4">The sequence shown here is derived from an EMBL/GenBank/DDBJ whole genome shotgun (WGS) entry which is preliminary data.</text>
</comment>
<evidence type="ECO:0000313" key="5">
    <source>
        <dbReference type="Proteomes" id="UP000230750"/>
    </source>
</evidence>
<accession>A0A2G8JS14</accession>
<organism evidence="4 5">
    <name type="scientific">Stichopus japonicus</name>
    <name type="common">Sea cucumber</name>
    <dbReference type="NCBI Taxonomy" id="307972"/>
    <lineage>
        <taxon>Eukaryota</taxon>
        <taxon>Metazoa</taxon>
        <taxon>Echinodermata</taxon>
        <taxon>Eleutherozoa</taxon>
        <taxon>Echinozoa</taxon>
        <taxon>Holothuroidea</taxon>
        <taxon>Aspidochirotacea</taxon>
        <taxon>Aspidochirotida</taxon>
        <taxon>Stichopodidae</taxon>
        <taxon>Apostichopus</taxon>
    </lineage>
</organism>
<protein>
    <submittedName>
        <fullName evidence="4">Putative tankyrase-2</fullName>
    </submittedName>
</protein>
<keyword evidence="5" id="KW-1185">Reference proteome</keyword>
<evidence type="ECO:0000256" key="1">
    <source>
        <dbReference type="ARBA" id="ARBA00022737"/>
    </source>
</evidence>
<dbReference type="Proteomes" id="UP000230750">
    <property type="component" value="Unassembled WGS sequence"/>
</dbReference>
<keyword evidence="2 3" id="KW-0040">ANK repeat</keyword>
<dbReference type="GO" id="GO:0070531">
    <property type="term" value="C:BRCA1-A complex"/>
    <property type="evidence" value="ECO:0007669"/>
    <property type="project" value="TreeGrafter"/>
</dbReference>
<dbReference type="InterPro" id="IPR036770">
    <property type="entry name" value="Ankyrin_rpt-contain_sf"/>
</dbReference>
<dbReference type="PANTHER" id="PTHR24171:SF8">
    <property type="entry name" value="BRCA1-ASSOCIATED RING DOMAIN PROTEIN 1"/>
    <property type="match status" value="1"/>
</dbReference>
<dbReference type="PROSITE" id="PS50297">
    <property type="entry name" value="ANK_REP_REGION"/>
    <property type="match status" value="1"/>
</dbReference>
<feature type="repeat" description="ANK" evidence="3">
    <location>
        <begin position="71"/>
        <end position="104"/>
    </location>
</feature>
<dbReference type="AlphaFoldDB" id="A0A2G8JS14"/>
<dbReference type="STRING" id="307972.A0A2G8JS14"/>
<evidence type="ECO:0000256" key="2">
    <source>
        <dbReference type="ARBA" id="ARBA00023043"/>
    </source>
</evidence>
<dbReference type="OrthoDB" id="424503at2759"/>
<dbReference type="PROSITE" id="PS50088">
    <property type="entry name" value="ANK_REPEAT"/>
    <property type="match status" value="1"/>
</dbReference>
<evidence type="ECO:0000313" key="4">
    <source>
        <dbReference type="EMBL" id="PIK38561.1"/>
    </source>
</evidence>
<name>A0A2G8JS14_STIJA</name>
<evidence type="ECO:0000256" key="3">
    <source>
        <dbReference type="PROSITE-ProRule" id="PRU00023"/>
    </source>
</evidence>
<dbReference type="SUPFAM" id="SSF48403">
    <property type="entry name" value="Ankyrin repeat"/>
    <property type="match status" value="1"/>
</dbReference>
<keyword evidence="1" id="KW-0677">Repeat</keyword>
<dbReference type="Gene3D" id="1.25.40.20">
    <property type="entry name" value="Ankyrin repeat-containing domain"/>
    <property type="match status" value="1"/>
</dbReference>
<dbReference type="InterPro" id="IPR002110">
    <property type="entry name" value="Ankyrin_rpt"/>
</dbReference>
<sequence length="293" mass="32299">MPITPSLPLALANDFLECGKWLVEKGFGFKEHEQDVLVHRLLTEQIQSKQRLDVMRFLFEHGADLDQRYSGGNSPLHYAAGMTGPTDVLNLLVEYGADVDAINEDHCTPLFFATQANNFFGAGGLLLAGANVRHKNFQGLTAFDCILDYDEWLECGCFTDEIKARLKVLSPLLSPLQTFTKAVVVISFMTSETRLHNLFSFLPSSLQSETCQRFGTSHHPEGERIWAEGLFAKASSAHAMHTRGSSPQHPSLHLINTSSSHQNLRTAVHGAASSLSGRGSMLPPLQPKGFLTY</sequence>
<dbReference type="GO" id="GO:0085020">
    <property type="term" value="P:protein K6-linked ubiquitination"/>
    <property type="evidence" value="ECO:0007669"/>
    <property type="project" value="TreeGrafter"/>
</dbReference>
<gene>
    <name evidence="4" type="ORF">BSL78_24600</name>
</gene>
<dbReference type="Pfam" id="PF12796">
    <property type="entry name" value="Ank_2"/>
    <property type="match status" value="1"/>
</dbReference>
<dbReference type="GO" id="GO:0004842">
    <property type="term" value="F:ubiquitin-protein transferase activity"/>
    <property type="evidence" value="ECO:0007669"/>
    <property type="project" value="TreeGrafter"/>
</dbReference>
<dbReference type="PANTHER" id="PTHR24171">
    <property type="entry name" value="ANKYRIN REPEAT DOMAIN-CONTAINING PROTEIN 39-RELATED"/>
    <property type="match status" value="1"/>
</dbReference>
<dbReference type="GO" id="GO:0031436">
    <property type="term" value="C:BRCA1-BARD1 complex"/>
    <property type="evidence" value="ECO:0007669"/>
    <property type="project" value="TreeGrafter"/>
</dbReference>
<dbReference type="SMART" id="SM00248">
    <property type="entry name" value="ANK"/>
    <property type="match status" value="3"/>
</dbReference>